<keyword evidence="3" id="KW-1185">Reference proteome</keyword>
<dbReference type="AlphaFoldDB" id="A0A3D9DXD0"/>
<reference evidence="2 3" key="1">
    <citation type="submission" date="2018-07" db="EMBL/GenBank/DDBJ databases">
        <title>Genomic Encyclopedia of Type Strains, Phase IV (KMG-IV): sequencing the most valuable type-strain genomes for metagenomic binning, comparative biology and taxonomic classification.</title>
        <authorList>
            <person name="Goeker M."/>
        </authorList>
    </citation>
    <scope>NUCLEOTIDE SEQUENCE [LARGE SCALE GENOMIC DNA]</scope>
    <source>
        <strain evidence="2 3">DSM 14324</strain>
    </source>
</reference>
<organism evidence="2 3">
    <name type="scientific">Kushneria indalinina DSM 14324</name>
    <dbReference type="NCBI Taxonomy" id="1122140"/>
    <lineage>
        <taxon>Bacteria</taxon>
        <taxon>Pseudomonadati</taxon>
        <taxon>Pseudomonadota</taxon>
        <taxon>Gammaproteobacteria</taxon>
        <taxon>Oceanospirillales</taxon>
        <taxon>Halomonadaceae</taxon>
        <taxon>Kushneria</taxon>
    </lineage>
</organism>
<evidence type="ECO:0000256" key="1">
    <source>
        <dbReference type="SAM" id="MobiDB-lite"/>
    </source>
</evidence>
<accession>A0A3D9DXD0</accession>
<gene>
    <name evidence="2" type="ORF">C8D72_1863</name>
</gene>
<feature type="region of interest" description="Disordered" evidence="1">
    <location>
        <begin position="15"/>
        <end position="46"/>
    </location>
</feature>
<comment type="caution">
    <text evidence="2">The sequence shown here is derived from an EMBL/GenBank/DDBJ whole genome shotgun (WGS) entry which is preliminary data.</text>
</comment>
<sequence>MPIVQRLEDVTRTMIEDAKAATDTGPDAEPGGHEHSNNPVADLGMSLKPHIDQGMSIQEVADRIGASTDLVDRCISHPIVTQLDEGKDGR</sequence>
<dbReference type="RefSeq" id="WP_115854112.1">
    <property type="nucleotide sequence ID" value="NZ_QRDJ01000007.1"/>
</dbReference>
<dbReference type="OrthoDB" id="6183134at2"/>
<evidence type="ECO:0000313" key="2">
    <source>
        <dbReference type="EMBL" id="REC95029.1"/>
    </source>
</evidence>
<evidence type="ECO:0000313" key="3">
    <source>
        <dbReference type="Proteomes" id="UP000256334"/>
    </source>
</evidence>
<protein>
    <submittedName>
        <fullName evidence="2">Uncharacterized protein</fullName>
    </submittedName>
</protein>
<proteinExistence type="predicted"/>
<dbReference type="EMBL" id="QRDJ01000007">
    <property type="protein sequence ID" value="REC95029.1"/>
    <property type="molecule type" value="Genomic_DNA"/>
</dbReference>
<dbReference type="Proteomes" id="UP000256334">
    <property type="component" value="Unassembled WGS sequence"/>
</dbReference>
<name>A0A3D9DXD0_9GAMM</name>